<sequence>MDAATDSGDEDPTHGIAPPPERGQIGPGAAMVVAVGAAGLGSAVPLPPAQGVLHAPPLSWEPPQVRGIQAPPLARGPSLRLDLPGAYSRWALVGAKVGRASPIQPCSSISSMSDNTNRTSLQRLTCNPPPCSFIFLCSTLHSIKLG</sequence>
<dbReference type="AlphaFoldDB" id="A0A0A9E6C3"/>
<evidence type="ECO:0000256" key="1">
    <source>
        <dbReference type="SAM" id="MobiDB-lite"/>
    </source>
</evidence>
<dbReference type="EMBL" id="GBRH01203332">
    <property type="protein sequence ID" value="JAD94563.1"/>
    <property type="molecule type" value="Transcribed_RNA"/>
</dbReference>
<proteinExistence type="predicted"/>
<feature type="region of interest" description="Disordered" evidence="1">
    <location>
        <begin position="1"/>
        <end position="25"/>
    </location>
</feature>
<reference evidence="2" key="2">
    <citation type="journal article" date="2015" name="Data Brief">
        <title>Shoot transcriptome of the giant reed, Arundo donax.</title>
        <authorList>
            <person name="Barrero R.A."/>
            <person name="Guerrero F.D."/>
            <person name="Moolhuijzen P."/>
            <person name="Goolsby J.A."/>
            <person name="Tidwell J."/>
            <person name="Bellgard S.E."/>
            <person name="Bellgard M.I."/>
        </authorList>
    </citation>
    <scope>NUCLEOTIDE SEQUENCE</scope>
    <source>
        <tissue evidence="2">Shoot tissue taken approximately 20 cm above the soil surface</tissue>
    </source>
</reference>
<organism evidence="2">
    <name type="scientific">Arundo donax</name>
    <name type="common">Giant reed</name>
    <name type="synonym">Donax arundinaceus</name>
    <dbReference type="NCBI Taxonomy" id="35708"/>
    <lineage>
        <taxon>Eukaryota</taxon>
        <taxon>Viridiplantae</taxon>
        <taxon>Streptophyta</taxon>
        <taxon>Embryophyta</taxon>
        <taxon>Tracheophyta</taxon>
        <taxon>Spermatophyta</taxon>
        <taxon>Magnoliopsida</taxon>
        <taxon>Liliopsida</taxon>
        <taxon>Poales</taxon>
        <taxon>Poaceae</taxon>
        <taxon>PACMAD clade</taxon>
        <taxon>Arundinoideae</taxon>
        <taxon>Arundineae</taxon>
        <taxon>Arundo</taxon>
    </lineage>
</organism>
<name>A0A0A9E6C3_ARUDO</name>
<evidence type="ECO:0000313" key="2">
    <source>
        <dbReference type="EMBL" id="JAD94563.1"/>
    </source>
</evidence>
<protein>
    <submittedName>
        <fullName evidence="2">Uncharacterized protein</fullName>
    </submittedName>
</protein>
<accession>A0A0A9E6C3</accession>
<reference evidence="2" key="1">
    <citation type="submission" date="2014-09" db="EMBL/GenBank/DDBJ databases">
        <authorList>
            <person name="Magalhaes I.L.F."/>
            <person name="Oliveira U."/>
            <person name="Santos F.R."/>
            <person name="Vidigal T.H.D.A."/>
            <person name="Brescovit A.D."/>
            <person name="Santos A.J."/>
        </authorList>
    </citation>
    <scope>NUCLEOTIDE SEQUENCE</scope>
    <source>
        <tissue evidence="2">Shoot tissue taken approximately 20 cm above the soil surface</tissue>
    </source>
</reference>